<dbReference type="RefSeq" id="WP_027413624.1">
    <property type="nucleotide sequence ID" value="NZ_JAPHPZ010000002.1"/>
</dbReference>
<organism evidence="1 2">
    <name type="scientific">Aquimarina muelleri</name>
    <dbReference type="NCBI Taxonomy" id="279356"/>
    <lineage>
        <taxon>Bacteria</taxon>
        <taxon>Pseudomonadati</taxon>
        <taxon>Bacteroidota</taxon>
        <taxon>Flavobacteriia</taxon>
        <taxon>Flavobacteriales</taxon>
        <taxon>Flavobacteriaceae</taxon>
        <taxon>Aquimarina</taxon>
    </lineage>
</organism>
<accession>A0A918N5V6</accession>
<dbReference type="AlphaFoldDB" id="A0A918N5V6"/>
<evidence type="ECO:0000313" key="1">
    <source>
        <dbReference type="EMBL" id="GGX32400.1"/>
    </source>
</evidence>
<dbReference type="EMBL" id="BMWS01000034">
    <property type="protein sequence ID" value="GGX32400.1"/>
    <property type="molecule type" value="Genomic_DNA"/>
</dbReference>
<dbReference type="Proteomes" id="UP000601108">
    <property type="component" value="Unassembled WGS sequence"/>
</dbReference>
<keyword evidence="2" id="KW-1185">Reference proteome</keyword>
<evidence type="ECO:0008006" key="3">
    <source>
        <dbReference type="Google" id="ProtNLM"/>
    </source>
</evidence>
<reference evidence="1 2" key="1">
    <citation type="journal article" date="2014" name="Int. J. Syst. Evol. Microbiol.">
        <title>Complete genome sequence of Corynebacterium casei LMG S-19264T (=DSM 44701T), isolated from a smear-ripened cheese.</title>
        <authorList>
            <consortium name="US DOE Joint Genome Institute (JGI-PGF)"/>
            <person name="Walter F."/>
            <person name="Albersmeier A."/>
            <person name="Kalinowski J."/>
            <person name="Ruckert C."/>
        </authorList>
    </citation>
    <scope>NUCLEOTIDE SEQUENCE [LARGE SCALE GENOMIC DNA]</scope>
    <source>
        <strain evidence="1 2">KCTC 12285</strain>
    </source>
</reference>
<evidence type="ECO:0000313" key="2">
    <source>
        <dbReference type="Proteomes" id="UP000601108"/>
    </source>
</evidence>
<name>A0A918N5V6_9FLAO</name>
<proteinExistence type="predicted"/>
<sequence>MKTAILTILLFVLFTIGCKPQNKESMNTIIYKEKFINLYEEVKTKPEPPLYIYEFNYSDVNIEIYINNKLFFKSYAYSDETQNYQLINHYLNNELTQKLKIVVKPLDGELFSEQSYFTFRLSSFEKKSYYDDDIWDNEQKIINYSTDEFGRDSNGDFAVDKDGNTIGYIKEKRLEGKPYFEKEFEFEASIPFKLPNVLETSKDLRKLDTVVLKKQVVTYFNRFIKSVNNSDDDAFFWETMYRKAYLECMANYRSEEEINELYENAEFVFSDKRVTFLPLEDYEMVFYNEGRLVTLESTSSDLKKKGKSVLNLELRQEGKEVKKSNKMQFYFHIPKDSKELEVIF</sequence>
<protein>
    <recommendedName>
        <fullName evidence="3">Lipoprotein</fullName>
    </recommendedName>
</protein>
<gene>
    <name evidence="1" type="ORF">GCM10007384_36570</name>
</gene>
<dbReference type="PROSITE" id="PS51257">
    <property type="entry name" value="PROKAR_LIPOPROTEIN"/>
    <property type="match status" value="1"/>
</dbReference>
<comment type="caution">
    <text evidence="1">The sequence shown here is derived from an EMBL/GenBank/DDBJ whole genome shotgun (WGS) entry which is preliminary data.</text>
</comment>